<comment type="subcellular location">
    <subcellularLocation>
        <location evidence="1">Cell membrane</location>
        <topology evidence="1">Single-pass membrane protein</topology>
    </subcellularLocation>
</comment>
<keyword evidence="6" id="KW-0378">Hydrolase</keyword>
<evidence type="ECO:0000256" key="2">
    <source>
        <dbReference type="ARBA" id="ARBA00008149"/>
    </source>
</evidence>
<dbReference type="Proteomes" id="UP000662857">
    <property type="component" value="Chromosome"/>
</dbReference>
<evidence type="ECO:0000256" key="8">
    <source>
        <dbReference type="ARBA" id="ARBA00022989"/>
    </source>
</evidence>
<dbReference type="GO" id="GO:0016787">
    <property type="term" value="F:hydrolase activity"/>
    <property type="evidence" value="ECO:0007669"/>
    <property type="project" value="UniProtKB-KW"/>
</dbReference>
<sequence length="493" mass="50857">MASRRDQLHSYQFMMQRVVSSVMVHETDPEQHPLRRGVGAAFAGVMVAALVAVAFGVYGVISGNQAGRWQEPGAIIIERETGAHYVYLADGSLQPVLNFTSAKLVSHLTAPSGEGRQGGLLGGLFGGGSNTSEPRRVASRNLVGLPRAATVGIPGAPESLPAADRSVGTPWTLCSTLDTDPAGSPFTTTTLVVGRAPSGGSALGDQALLVEDSAAGDQFLIWRSHRYRLASDEPEQLVRALYGLQAEQVLAGTAWLNGLPAGQDLGPIELPDRGDESSAVDGREIGAVVYHPVANGDQHYLVMDDGLAPLTELQLQLLHGQYQVEVEEISAAAAAAAPGSSALAPARGEAAPPPTAPELLPPPNGEVSSLCAETHDVESPPELTLGSEPAGNGAALPTWGESAEGARLADSVFVPPGEIAVVRSLPSASAPSGSFYLVTDLGIRYAVPSGDVLEVLGYTPDQAVDMPAALVQRIPAGPTLTPQAAQQSAPVGS</sequence>
<dbReference type="InterPro" id="IPR044857">
    <property type="entry name" value="T7SS_EccB_R1"/>
</dbReference>
<evidence type="ECO:0000313" key="13">
    <source>
        <dbReference type="Proteomes" id="UP000662857"/>
    </source>
</evidence>
<accession>A0A895YCS7</accession>
<evidence type="ECO:0000313" key="12">
    <source>
        <dbReference type="EMBL" id="QSB15311.1"/>
    </source>
</evidence>
<dbReference type="RefSeq" id="WP_239677491.1">
    <property type="nucleotide sequence ID" value="NZ_CP070499.1"/>
</dbReference>
<gene>
    <name evidence="12" type="primary">eccB</name>
    <name evidence="12" type="ORF">JQS43_02810</name>
</gene>
<evidence type="ECO:0000256" key="1">
    <source>
        <dbReference type="ARBA" id="ARBA00004162"/>
    </source>
</evidence>
<dbReference type="GO" id="GO:0005524">
    <property type="term" value="F:ATP binding"/>
    <property type="evidence" value="ECO:0007669"/>
    <property type="project" value="UniProtKB-KW"/>
</dbReference>
<feature type="transmembrane region" description="Helical" evidence="11">
    <location>
        <begin position="40"/>
        <end position="61"/>
    </location>
</feature>
<evidence type="ECO:0000256" key="10">
    <source>
        <dbReference type="SAM" id="MobiDB-lite"/>
    </source>
</evidence>
<evidence type="ECO:0000256" key="6">
    <source>
        <dbReference type="ARBA" id="ARBA00022801"/>
    </source>
</evidence>
<keyword evidence="9 11" id="KW-0472">Membrane</keyword>
<dbReference type="PANTHER" id="PTHR40765">
    <property type="entry name" value="ESX-2 SECRETION SYSTEM ATPASE ECCB2"/>
    <property type="match status" value="1"/>
</dbReference>
<protein>
    <submittedName>
        <fullName evidence="12">Type VII secretion protein EccB</fullName>
    </submittedName>
</protein>
<dbReference type="Pfam" id="PF05108">
    <property type="entry name" value="T7SS_ESX1_EccB"/>
    <property type="match status" value="1"/>
</dbReference>
<keyword evidence="3" id="KW-1003">Cell membrane</keyword>
<evidence type="ECO:0000256" key="5">
    <source>
        <dbReference type="ARBA" id="ARBA00022741"/>
    </source>
</evidence>
<dbReference type="KEGG" id="nhy:JQS43_02810"/>
<evidence type="ECO:0000256" key="9">
    <source>
        <dbReference type="ARBA" id="ARBA00023136"/>
    </source>
</evidence>
<keyword evidence="5" id="KW-0547">Nucleotide-binding</keyword>
<feature type="region of interest" description="Disordered" evidence="10">
    <location>
        <begin position="343"/>
        <end position="369"/>
    </location>
</feature>
<comment type="similarity">
    <text evidence="2">Belongs to the EccB family.</text>
</comment>
<keyword evidence="7" id="KW-0067">ATP-binding</keyword>
<reference evidence="12" key="1">
    <citation type="submission" date="2021-02" db="EMBL/GenBank/DDBJ databases">
        <title>Natrosporangium hydrolyticum gen. nov., sp. nov, a haloalkaliphilic actinobacterium from a soda solonchak soil.</title>
        <authorList>
            <person name="Sorokin D.Y."/>
            <person name="Khijniak T.V."/>
            <person name="Zakharycheva A.P."/>
            <person name="Boueva O.V."/>
            <person name="Ariskina E.V."/>
            <person name="Hahnke R.L."/>
            <person name="Bunk B."/>
            <person name="Sproer C."/>
            <person name="Schumann P."/>
            <person name="Evtushenko L.I."/>
            <person name="Kublanov I.V."/>
        </authorList>
    </citation>
    <scope>NUCLEOTIDE SEQUENCE</scope>
    <source>
        <strain evidence="12">DSM 106523</strain>
    </source>
</reference>
<dbReference type="GO" id="GO:0005576">
    <property type="term" value="C:extracellular region"/>
    <property type="evidence" value="ECO:0007669"/>
    <property type="project" value="TreeGrafter"/>
</dbReference>
<keyword evidence="8 11" id="KW-1133">Transmembrane helix</keyword>
<evidence type="ECO:0000256" key="11">
    <source>
        <dbReference type="SAM" id="Phobius"/>
    </source>
</evidence>
<evidence type="ECO:0000256" key="4">
    <source>
        <dbReference type="ARBA" id="ARBA00022692"/>
    </source>
</evidence>
<evidence type="ECO:0000256" key="3">
    <source>
        <dbReference type="ARBA" id="ARBA00022475"/>
    </source>
</evidence>
<name>A0A895YCS7_9ACTN</name>
<feature type="compositionally biased region" description="Pro residues" evidence="10">
    <location>
        <begin position="351"/>
        <end position="364"/>
    </location>
</feature>
<dbReference type="PANTHER" id="PTHR40765:SF2">
    <property type="entry name" value="ESX-2 SECRETION SYSTEM ATPASE ECCB2"/>
    <property type="match status" value="1"/>
</dbReference>
<organism evidence="12 13">
    <name type="scientific">Natronosporangium hydrolyticum</name>
    <dbReference type="NCBI Taxonomy" id="2811111"/>
    <lineage>
        <taxon>Bacteria</taxon>
        <taxon>Bacillati</taxon>
        <taxon>Actinomycetota</taxon>
        <taxon>Actinomycetes</taxon>
        <taxon>Micromonosporales</taxon>
        <taxon>Micromonosporaceae</taxon>
        <taxon>Natronosporangium</taxon>
    </lineage>
</organism>
<keyword evidence="4 11" id="KW-0812">Transmembrane</keyword>
<dbReference type="NCBIfam" id="TIGR03919">
    <property type="entry name" value="T7SS_EccB"/>
    <property type="match status" value="1"/>
</dbReference>
<proteinExistence type="inferred from homology"/>
<dbReference type="AlphaFoldDB" id="A0A895YCS7"/>
<dbReference type="InterPro" id="IPR042485">
    <property type="entry name" value="T7SS_EccB_R3"/>
</dbReference>
<dbReference type="InterPro" id="IPR007795">
    <property type="entry name" value="T7SS_EccB"/>
</dbReference>
<dbReference type="Gene3D" id="3.30.2390.20">
    <property type="entry name" value="Type VII secretion system EccB, repeat 1 domain"/>
    <property type="match status" value="1"/>
</dbReference>
<dbReference type="Gene3D" id="2.40.50.910">
    <property type="entry name" value="Type VII secretion system EccB, repeat 3 domain"/>
    <property type="match status" value="1"/>
</dbReference>
<dbReference type="EMBL" id="CP070499">
    <property type="protein sequence ID" value="QSB15311.1"/>
    <property type="molecule type" value="Genomic_DNA"/>
</dbReference>
<evidence type="ECO:0000256" key="7">
    <source>
        <dbReference type="ARBA" id="ARBA00022840"/>
    </source>
</evidence>
<keyword evidence="13" id="KW-1185">Reference proteome</keyword>
<dbReference type="GO" id="GO:0005886">
    <property type="term" value="C:plasma membrane"/>
    <property type="evidence" value="ECO:0007669"/>
    <property type="project" value="UniProtKB-SubCell"/>
</dbReference>